<dbReference type="CDD" id="cd19481">
    <property type="entry name" value="RecA-like_protease"/>
    <property type="match status" value="1"/>
</dbReference>
<dbReference type="AlphaFoldDB" id="A0A5D4SX78"/>
<dbReference type="InterPro" id="IPR041569">
    <property type="entry name" value="AAA_lid_3"/>
</dbReference>
<dbReference type="RefSeq" id="WP_148980438.1">
    <property type="nucleotide sequence ID" value="NZ_JBNILM010000011.1"/>
</dbReference>
<dbReference type="GO" id="GO:0005524">
    <property type="term" value="F:ATP binding"/>
    <property type="evidence" value="ECO:0007669"/>
    <property type="project" value="UniProtKB-KW"/>
</dbReference>
<dbReference type="EMBL" id="VTET01000013">
    <property type="protein sequence ID" value="TYS67281.1"/>
    <property type="molecule type" value="Genomic_DNA"/>
</dbReference>
<feature type="domain" description="AAA+ ATPase" evidence="4">
    <location>
        <begin position="122"/>
        <end position="254"/>
    </location>
</feature>
<dbReference type="InterPro" id="IPR050221">
    <property type="entry name" value="26S_Proteasome_ATPase"/>
</dbReference>
<dbReference type="Gene3D" id="3.40.50.300">
    <property type="entry name" value="P-loop containing nucleotide triphosphate hydrolases"/>
    <property type="match status" value="1"/>
</dbReference>
<dbReference type="Gene3D" id="1.10.8.60">
    <property type="match status" value="1"/>
</dbReference>
<dbReference type="Pfam" id="PF17862">
    <property type="entry name" value="AAA_lid_3"/>
    <property type="match status" value="1"/>
</dbReference>
<gene>
    <name evidence="5" type="ORF">FZC75_19585</name>
</gene>
<dbReference type="InterPro" id="IPR003959">
    <property type="entry name" value="ATPase_AAA_core"/>
</dbReference>
<comment type="similarity">
    <text evidence="1">Belongs to the AAA ATPase family.</text>
</comment>
<dbReference type="InterPro" id="IPR027417">
    <property type="entry name" value="P-loop_NTPase"/>
</dbReference>
<dbReference type="SUPFAM" id="SSF52540">
    <property type="entry name" value="P-loop containing nucleoside triphosphate hydrolases"/>
    <property type="match status" value="1"/>
</dbReference>
<keyword evidence="3 5" id="KW-0067">ATP-binding</keyword>
<proteinExistence type="inferred from homology"/>
<name>A0A5D4SX78_9BACI</name>
<dbReference type="OrthoDB" id="9806903at2"/>
<evidence type="ECO:0000259" key="4">
    <source>
        <dbReference type="SMART" id="SM00382"/>
    </source>
</evidence>
<comment type="caution">
    <text evidence="5">The sequence shown here is derived from an EMBL/GenBank/DDBJ whole genome shotgun (WGS) entry which is preliminary data.</text>
</comment>
<evidence type="ECO:0000256" key="2">
    <source>
        <dbReference type="ARBA" id="ARBA00022741"/>
    </source>
</evidence>
<accession>A0A5D4SX78</accession>
<dbReference type="SMART" id="SM00382">
    <property type="entry name" value="AAA"/>
    <property type="match status" value="1"/>
</dbReference>
<reference evidence="5 6" key="1">
    <citation type="submission" date="2019-08" db="EMBL/GenBank/DDBJ databases">
        <title>Bacillus genomes from the desert of Cuatro Cienegas, Coahuila.</title>
        <authorList>
            <person name="Olmedo-Alvarez G."/>
        </authorList>
    </citation>
    <scope>NUCLEOTIDE SEQUENCE [LARGE SCALE GENOMIC DNA]</scope>
    <source>
        <strain evidence="5 6">CH98b_3T</strain>
    </source>
</reference>
<keyword evidence="2" id="KW-0547">Nucleotide-binding</keyword>
<evidence type="ECO:0000256" key="1">
    <source>
        <dbReference type="ARBA" id="ARBA00006914"/>
    </source>
</evidence>
<organism evidence="5 6">
    <name type="scientific">Sutcliffiella horikoshii</name>
    <dbReference type="NCBI Taxonomy" id="79883"/>
    <lineage>
        <taxon>Bacteria</taxon>
        <taxon>Bacillati</taxon>
        <taxon>Bacillota</taxon>
        <taxon>Bacilli</taxon>
        <taxon>Bacillales</taxon>
        <taxon>Bacillaceae</taxon>
        <taxon>Sutcliffiella</taxon>
    </lineage>
</organism>
<sequence length="334" mass="38907">MTTNELIKKLFIAFSKKDEEEFYKLGEEIINLEKRKKHNIVAKELKEALYSKNHSRNTSEKRFRTNMPIPRDNDSGFPLLEIKQFELEWEQLILSEKTNYALKQIVLGFKSYEVLATFNLKPKNKVLFSGMPGTGKTFSAQVISSYLGLPLVYINFDAIISSYLGETASNLRKVFEFISNGIWVVLFDEVDIIGKNRDDQHETGEIKRVVNNFLQMIDNFEGDSLILASTNHPHILDPAIWRRFDEVINFELPNQDERMNLINLYLKPIKKETEINVSFVCEETEGFSPSDLKSMCRDAITHAIINERDTLTNNDLIYSLERYRERIDMRTINK</sequence>
<dbReference type="Proteomes" id="UP000324517">
    <property type="component" value="Unassembled WGS sequence"/>
</dbReference>
<dbReference type="GO" id="GO:0016887">
    <property type="term" value="F:ATP hydrolysis activity"/>
    <property type="evidence" value="ECO:0007669"/>
    <property type="project" value="InterPro"/>
</dbReference>
<protein>
    <submittedName>
        <fullName evidence="5">ATP-binding protein</fullName>
    </submittedName>
</protein>
<evidence type="ECO:0000256" key="3">
    <source>
        <dbReference type="ARBA" id="ARBA00022840"/>
    </source>
</evidence>
<evidence type="ECO:0000313" key="5">
    <source>
        <dbReference type="EMBL" id="TYS67281.1"/>
    </source>
</evidence>
<dbReference type="Pfam" id="PF00004">
    <property type="entry name" value="AAA"/>
    <property type="match status" value="1"/>
</dbReference>
<evidence type="ECO:0000313" key="6">
    <source>
        <dbReference type="Proteomes" id="UP000324517"/>
    </source>
</evidence>
<dbReference type="InterPro" id="IPR003593">
    <property type="entry name" value="AAA+_ATPase"/>
</dbReference>
<dbReference type="PANTHER" id="PTHR23073">
    <property type="entry name" value="26S PROTEASOME REGULATORY SUBUNIT"/>
    <property type="match status" value="1"/>
</dbReference>